<dbReference type="HOGENOM" id="CLU_3364583_0_0_9"/>
<evidence type="ECO:0000259" key="1">
    <source>
        <dbReference type="Pfam" id="PF13614"/>
    </source>
</evidence>
<dbReference type="InterPro" id="IPR027417">
    <property type="entry name" value="P-loop_NTPase"/>
</dbReference>
<proteinExistence type="predicted"/>
<keyword evidence="3" id="KW-1185">Reference proteome</keyword>
<dbReference type="Gene3D" id="3.40.50.300">
    <property type="entry name" value="P-loop containing nucleotide triphosphate hydrolases"/>
    <property type="match status" value="1"/>
</dbReference>
<dbReference type="InterPro" id="IPR025669">
    <property type="entry name" value="AAA_dom"/>
</dbReference>
<sequence>MAKVIALANQKGGTGKTTTTVNLGIGLAMQVKRCF</sequence>
<dbReference type="Pfam" id="PF13614">
    <property type="entry name" value="AAA_31"/>
    <property type="match status" value="1"/>
</dbReference>
<name>C8W273_DESAS</name>
<dbReference type="EMBL" id="CP001720">
    <property type="protein sequence ID" value="ACV61737.1"/>
    <property type="molecule type" value="Genomic_DNA"/>
</dbReference>
<reference evidence="2 3" key="1">
    <citation type="journal article" date="2009" name="Stand. Genomic Sci.">
        <title>Complete genome sequence of Desulfotomaculum acetoxidans type strain (5575).</title>
        <authorList>
            <person name="Spring S."/>
            <person name="Lapidus A."/>
            <person name="Schroder M."/>
            <person name="Gleim D."/>
            <person name="Sims D."/>
            <person name="Meincke L."/>
            <person name="Glavina Del Rio T."/>
            <person name="Tice H."/>
            <person name="Copeland A."/>
            <person name="Cheng J.F."/>
            <person name="Lucas S."/>
            <person name="Chen F."/>
            <person name="Nolan M."/>
            <person name="Bruce D."/>
            <person name="Goodwin L."/>
            <person name="Pitluck S."/>
            <person name="Ivanova N."/>
            <person name="Mavromatis K."/>
            <person name="Mikhailova N."/>
            <person name="Pati A."/>
            <person name="Chen A."/>
            <person name="Palaniappan K."/>
            <person name="Land M."/>
            <person name="Hauser L."/>
            <person name="Chang Y.J."/>
            <person name="Jeffries C.D."/>
            <person name="Chain P."/>
            <person name="Saunders E."/>
            <person name="Brettin T."/>
            <person name="Detter J.C."/>
            <person name="Goker M."/>
            <person name="Bristow J."/>
            <person name="Eisen J.A."/>
            <person name="Markowitz V."/>
            <person name="Hugenholtz P."/>
            <person name="Kyrpides N.C."/>
            <person name="Klenk H.P."/>
            <person name="Han C."/>
        </authorList>
    </citation>
    <scope>NUCLEOTIDE SEQUENCE [LARGE SCALE GENOMIC DNA]</scope>
    <source>
        <strain evidence="3">ATCC 49208 / DSM 771 / VKM B-1644</strain>
    </source>
</reference>
<evidence type="ECO:0000313" key="2">
    <source>
        <dbReference type="EMBL" id="ACV61737.1"/>
    </source>
</evidence>
<dbReference type="SUPFAM" id="SSF52540">
    <property type="entry name" value="P-loop containing nucleoside triphosphate hydrolases"/>
    <property type="match status" value="1"/>
</dbReference>
<accession>C8W273</accession>
<gene>
    <name evidence="2" type="ordered locus">Dtox_0830</name>
</gene>
<organism evidence="2 3">
    <name type="scientific">Desulfofarcimen acetoxidans (strain ATCC 49208 / DSM 771 / KCTC 5769 / VKM B-1644 / 5575)</name>
    <name type="common">Desulfotomaculum acetoxidans</name>
    <dbReference type="NCBI Taxonomy" id="485916"/>
    <lineage>
        <taxon>Bacteria</taxon>
        <taxon>Bacillati</taxon>
        <taxon>Bacillota</taxon>
        <taxon>Clostridia</taxon>
        <taxon>Eubacteriales</taxon>
        <taxon>Peptococcaceae</taxon>
        <taxon>Desulfofarcimen</taxon>
    </lineage>
</organism>
<feature type="domain" description="AAA" evidence="1">
    <location>
        <begin position="2"/>
        <end position="33"/>
    </location>
</feature>
<protein>
    <submittedName>
        <fullName evidence="2">Chromosome segregation ATPase</fullName>
    </submittedName>
</protein>
<dbReference type="STRING" id="485916.Dtox_0830"/>
<dbReference type="Proteomes" id="UP000002217">
    <property type="component" value="Chromosome"/>
</dbReference>
<evidence type="ECO:0000313" key="3">
    <source>
        <dbReference type="Proteomes" id="UP000002217"/>
    </source>
</evidence>
<dbReference type="AlphaFoldDB" id="C8W273"/>
<dbReference type="KEGG" id="dae:Dtox_0830"/>